<accession>A0A9Q3J1L9</accession>
<dbReference type="AlphaFoldDB" id="A0A9Q3J1L9"/>
<comment type="caution">
    <text evidence="2">The sequence shown here is derived from an EMBL/GenBank/DDBJ whole genome shotgun (WGS) entry which is preliminary data.</text>
</comment>
<feature type="region of interest" description="Disordered" evidence="1">
    <location>
        <begin position="1"/>
        <end position="70"/>
    </location>
</feature>
<keyword evidence="3" id="KW-1185">Reference proteome</keyword>
<dbReference type="EMBL" id="AVOT02060316">
    <property type="protein sequence ID" value="MBW0553809.1"/>
    <property type="molecule type" value="Genomic_DNA"/>
</dbReference>
<feature type="compositionally biased region" description="Polar residues" evidence="1">
    <location>
        <begin position="27"/>
        <end position="42"/>
    </location>
</feature>
<organism evidence="2 3">
    <name type="scientific">Austropuccinia psidii MF-1</name>
    <dbReference type="NCBI Taxonomy" id="1389203"/>
    <lineage>
        <taxon>Eukaryota</taxon>
        <taxon>Fungi</taxon>
        <taxon>Dikarya</taxon>
        <taxon>Basidiomycota</taxon>
        <taxon>Pucciniomycotina</taxon>
        <taxon>Pucciniomycetes</taxon>
        <taxon>Pucciniales</taxon>
        <taxon>Sphaerophragmiaceae</taxon>
        <taxon>Austropuccinia</taxon>
    </lineage>
</organism>
<evidence type="ECO:0000256" key="1">
    <source>
        <dbReference type="SAM" id="MobiDB-lite"/>
    </source>
</evidence>
<sequence>MESTFIPTVYQKDKGIPCQKDGGKQGRSPSSFCQKATSQPTSPGGEKDKENELEETISPKLQDSKDPKRCHGQCVQYGQNFDGIQGQRRTKNETTPFPKEKTLTKSLNLQHSQINIRTTRIT</sequence>
<dbReference type="Proteomes" id="UP000765509">
    <property type="component" value="Unassembled WGS sequence"/>
</dbReference>
<gene>
    <name evidence="2" type="ORF">O181_093524</name>
</gene>
<protein>
    <submittedName>
        <fullName evidence="2">Uncharacterized protein</fullName>
    </submittedName>
</protein>
<name>A0A9Q3J1L9_9BASI</name>
<proteinExistence type="predicted"/>
<evidence type="ECO:0000313" key="2">
    <source>
        <dbReference type="EMBL" id="MBW0553809.1"/>
    </source>
</evidence>
<reference evidence="2" key="1">
    <citation type="submission" date="2021-03" db="EMBL/GenBank/DDBJ databases">
        <title>Draft genome sequence of rust myrtle Austropuccinia psidii MF-1, a brazilian biotype.</title>
        <authorList>
            <person name="Quecine M.C."/>
            <person name="Pachon D.M.R."/>
            <person name="Bonatelli M.L."/>
            <person name="Correr F.H."/>
            <person name="Franceschini L.M."/>
            <person name="Leite T.F."/>
            <person name="Margarido G.R.A."/>
            <person name="Almeida C.A."/>
            <person name="Ferrarezi J.A."/>
            <person name="Labate C.A."/>
        </authorList>
    </citation>
    <scope>NUCLEOTIDE SEQUENCE</scope>
    <source>
        <strain evidence="2">MF-1</strain>
    </source>
</reference>
<evidence type="ECO:0000313" key="3">
    <source>
        <dbReference type="Proteomes" id="UP000765509"/>
    </source>
</evidence>